<keyword evidence="2" id="KW-0378">Hydrolase</keyword>
<dbReference type="AlphaFoldDB" id="A0A0K2SI17"/>
<organism evidence="5 6">
    <name type="scientific">Limnochorda pilosa</name>
    <dbReference type="NCBI Taxonomy" id="1555112"/>
    <lineage>
        <taxon>Bacteria</taxon>
        <taxon>Bacillati</taxon>
        <taxon>Bacillota</taxon>
        <taxon>Limnochordia</taxon>
        <taxon>Limnochordales</taxon>
        <taxon>Limnochordaceae</taxon>
        <taxon>Limnochorda</taxon>
    </lineage>
</organism>
<reference evidence="6" key="2">
    <citation type="journal article" date="2016" name="Int. J. Syst. Evol. Microbiol.">
        <title>Complete genome sequence and cell structure of Limnochorda pilosa, a Gram-negative spore-former within the phylum Firmicutes.</title>
        <authorList>
            <person name="Watanabe M."/>
            <person name="Kojima H."/>
            <person name="Fukui M."/>
        </authorList>
    </citation>
    <scope>NUCLEOTIDE SEQUENCE [LARGE SCALE GENOMIC DNA]</scope>
    <source>
        <strain evidence="6">HC45</strain>
    </source>
</reference>
<dbReference type="InterPro" id="IPR004843">
    <property type="entry name" value="Calcineurin-like_PHP"/>
</dbReference>
<accession>A0A0K2SI17</accession>
<dbReference type="InterPro" id="IPR051158">
    <property type="entry name" value="Metallophosphoesterase_sf"/>
</dbReference>
<evidence type="ECO:0000313" key="5">
    <source>
        <dbReference type="EMBL" id="BAS26657.1"/>
    </source>
</evidence>
<gene>
    <name evidence="5" type="ORF">LIP_0800</name>
</gene>
<name>A0A0K2SI17_LIMPI</name>
<dbReference type="Gene3D" id="3.60.21.10">
    <property type="match status" value="1"/>
</dbReference>
<dbReference type="EMBL" id="AP014924">
    <property type="protein sequence ID" value="BAS26657.1"/>
    <property type="molecule type" value="Genomic_DNA"/>
</dbReference>
<dbReference type="Proteomes" id="UP000065807">
    <property type="component" value="Chromosome"/>
</dbReference>
<feature type="domain" description="Calcineurin-like phosphoesterase" evidence="4">
    <location>
        <begin position="55"/>
        <end position="134"/>
    </location>
</feature>
<dbReference type="KEGG" id="lpil:LIP_0800"/>
<evidence type="ECO:0000259" key="4">
    <source>
        <dbReference type="Pfam" id="PF00149"/>
    </source>
</evidence>
<dbReference type="GO" id="GO:0009245">
    <property type="term" value="P:lipid A biosynthetic process"/>
    <property type="evidence" value="ECO:0007669"/>
    <property type="project" value="TreeGrafter"/>
</dbReference>
<evidence type="ECO:0000256" key="1">
    <source>
        <dbReference type="ARBA" id="ARBA00022723"/>
    </source>
</evidence>
<dbReference type="PANTHER" id="PTHR31302:SF31">
    <property type="entry name" value="PHOSPHODIESTERASE YAEI"/>
    <property type="match status" value="1"/>
</dbReference>
<dbReference type="STRING" id="1555112.LIP_0800"/>
<dbReference type="CDD" id="cd07385">
    <property type="entry name" value="MPP_YkuE_C"/>
    <property type="match status" value="1"/>
</dbReference>
<dbReference type="GO" id="GO:0008758">
    <property type="term" value="F:UDP-2,3-diacylglucosamine hydrolase activity"/>
    <property type="evidence" value="ECO:0007669"/>
    <property type="project" value="TreeGrafter"/>
</dbReference>
<feature type="compositionally biased region" description="Low complexity" evidence="3">
    <location>
        <begin position="16"/>
        <end position="53"/>
    </location>
</feature>
<keyword evidence="6" id="KW-1185">Reference proteome</keyword>
<dbReference type="GO" id="GO:0016020">
    <property type="term" value="C:membrane"/>
    <property type="evidence" value="ECO:0007669"/>
    <property type="project" value="GOC"/>
</dbReference>
<evidence type="ECO:0000313" key="6">
    <source>
        <dbReference type="Proteomes" id="UP000065807"/>
    </source>
</evidence>
<dbReference type="PANTHER" id="PTHR31302">
    <property type="entry name" value="TRANSMEMBRANE PROTEIN WITH METALLOPHOSPHOESTERASE DOMAIN-RELATED"/>
    <property type="match status" value="1"/>
</dbReference>
<reference evidence="6" key="1">
    <citation type="submission" date="2015-07" db="EMBL/GenBank/DDBJ databases">
        <title>Complete genome sequence and phylogenetic analysis of Limnochorda pilosa.</title>
        <authorList>
            <person name="Watanabe M."/>
            <person name="Kojima H."/>
            <person name="Fukui M."/>
        </authorList>
    </citation>
    <scope>NUCLEOTIDE SEQUENCE [LARGE SCALE GENOMIC DNA]</scope>
    <source>
        <strain evidence="6">HC45</strain>
    </source>
</reference>
<sequence length="323" mass="33884">MDREPAGDGGPGSKPGGAPLAPGGAPAPGRGRAPGATDAAAAGTGRTPADPGPTLRILHLSDLHLRGLGGRERRVLRSAARLAPDLICLTGDLAEGARGHEALRAWAAQIASVAPTFAVLGDHDFLLQPADRARLEAALRRAGVHLLRNRSSWVSGPGWRVWVVGVDDARKGVADLARAMRGDAARAAQNGVPHQGSEVRLLLSHWPGTAPEAAEKGFHLVLAGDTHGGQVNLPWLGPVWAWMKERSPYLDGVYHLGGTWLHVSRGLGWSHLPVRFRCRPQVALLELPLGPVPVAEHPPETAVEPLAGPAVAGEPLAARTRRA</sequence>
<dbReference type="InterPro" id="IPR029052">
    <property type="entry name" value="Metallo-depent_PP-like"/>
</dbReference>
<evidence type="ECO:0000256" key="3">
    <source>
        <dbReference type="SAM" id="MobiDB-lite"/>
    </source>
</evidence>
<protein>
    <submittedName>
        <fullName evidence="5">Phosphoesterase</fullName>
    </submittedName>
</protein>
<feature type="region of interest" description="Disordered" evidence="3">
    <location>
        <begin position="1"/>
        <end position="54"/>
    </location>
</feature>
<proteinExistence type="predicted"/>
<evidence type="ECO:0000256" key="2">
    <source>
        <dbReference type="ARBA" id="ARBA00022801"/>
    </source>
</evidence>
<dbReference type="Pfam" id="PF00149">
    <property type="entry name" value="Metallophos"/>
    <property type="match status" value="1"/>
</dbReference>
<dbReference type="SUPFAM" id="SSF56300">
    <property type="entry name" value="Metallo-dependent phosphatases"/>
    <property type="match status" value="1"/>
</dbReference>
<dbReference type="GO" id="GO:0046872">
    <property type="term" value="F:metal ion binding"/>
    <property type="evidence" value="ECO:0007669"/>
    <property type="project" value="UniProtKB-KW"/>
</dbReference>
<keyword evidence="1" id="KW-0479">Metal-binding</keyword>